<dbReference type="AlphaFoldDB" id="A0A2S4L5B6"/>
<feature type="compositionally biased region" description="Low complexity" evidence="3">
    <location>
        <begin position="224"/>
        <end position="235"/>
    </location>
</feature>
<evidence type="ECO:0000256" key="2">
    <source>
        <dbReference type="PROSITE-ProRule" id="PRU01161"/>
    </source>
</evidence>
<organism evidence="5 6">
    <name type="scientific">Tolypocladium paradoxum</name>
    <dbReference type="NCBI Taxonomy" id="94208"/>
    <lineage>
        <taxon>Eukaryota</taxon>
        <taxon>Fungi</taxon>
        <taxon>Dikarya</taxon>
        <taxon>Ascomycota</taxon>
        <taxon>Pezizomycotina</taxon>
        <taxon>Sordariomycetes</taxon>
        <taxon>Hypocreomycetidae</taxon>
        <taxon>Hypocreales</taxon>
        <taxon>Ophiocordycipitaceae</taxon>
        <taxon>Tolypocladium</taxon>
    </lineage>
</organism>
<comment type="caution">
    <text evidence="2">Lacks conserved residue(s) required for the propagation of feature annotation.</text>
</comment>
<dbReference type="OrthoDB" id="630895at2759"/>
<feature type="compositionally biased region" description="Polar residues" evidence="3">
    <location>
        <begin position="551"/>
        <end position="560"/>
    </location>
</feature>
<dbReference type="PANTHER" id="PTHR24185:SF4">
    <property type="entry name" value="SERINE HYDROLASE, PUTATIVE (AFU_ORTHOLOGUE AFUA_2G07870)-RELATED"/>
    <property type="match status" value="1"/>
</dbReference>
<dbReference type="Proteomes" id="UP000237481">
    <property type="component" value="Unassembled WGS sequence"/>
</dbReference>
<dbReference type="PROSITE" id="PS51635">
    <property type="entry name" value="PNPLA"/>
    <property type="match status" value="1"/>
</dbReference>
<dbReference type="Pfam" id="PF01734">
    <property type="entry name" value="Patatin"/>
    <property type="match status" value="1"/>
</dbReference>
<proteinExistence type="predicted"/>
<gene>
    <name evidence="5" type="ORF">TPAR_02167</name>
</gene>
<evidence type="ECO:0000313" key="5">
    <source>
        <dbReference type="EMBL" id="POR37634.1"/>
    </source>
</evidence>
<feature type="compositionally biased region" description="Pro residues" evidence="3">
    <location>
        <begin position="672"/>
        <end position="687"/>
    </location>
</feature>
<dbReference type="GO" id="GO:0019369">
    <property type="term" value="P:arachidonate metabolic process"/>
    <property type="evidence" value="ECO:0007669"/>
    <property type="project" value="TreeGrafter"/>
</dbReference>
<dbReference type="GO" id="GO:0047499">
    <property type="term" value="F:calcium-independent phospholipase A2 activity"/>
    <property type="evidence" value="ECO:0007669"/>
    <property type="project" value="TreeGrafter"/>
</dbReference>
<dbReference type="PANTHER" id="PTHR24185">
    <property type="entry name" value="CALCIUM-INDEPENDENT PHOSPHOLIPASE A2-GAMMA"/>
    <property type="match status" value="1"/>
</dbReference>
<keyword evidence="5" id="KW-0378">Hydrolase</keyword>
<evidence type="ECO:0000259" key="4">
    <source>
        <dbReference type="PROSITE" id="PS51635"/>
    </source>
</evidence>
<name>A0A2S4L5B6_9HYPO</name>
<dbReference type="SUPFAM" id="SSF52151">
    <property type="entry name" value="FabD/lysophospholipase-like"/>
    <property type="match status" value="1"/>
</dbReference>
<feature type="short sequence motif" description="GXGXXG" evidence="2">
    <location>
        <begin position="89"/>
        <end position="94"/>
    </location>
</feature>
<keyword evidence="6" id="KW-1185">Reference proteome</keyword>
<comment type="caution">
    <text evidence="5">The sequence shown here is derived from an EMBL/GenBank/DDBJ whole genome shotgun (WGS) entry which is preliminary data.</text>
</comment>
<evidence type="ECO:0000313" key="6">
    <source>
        <dbReference type="Proteomes" id="UP000237481"/>
    </source>
</evidence>
<evidence type="ECO:0000256" key="1">
    <source>
        <dbReference type="ARBA" id="ARBA00023098"/>
    </source>
</evidence>
<protein>
    <submittedName>
        <fullName evidence="5">Patatin-like serine hydrolase</fullName>
    </submittedName>
</protein>
<evidence type="ECO:0000256" key="3">
    <source>
        <dbReference type="SAM" id="MobiDB-lite"/>
    </source>
</evidence>
<sequence length="698" mass="77236">MFSSPTRQEPNLAILYYLLTLPSSVHQGRLTIANTIAACATSQPDPRRSHSSPSTSFTRRLTCVAMDAYGVRRKDTTKGPPLRVLSLDGGGVRGYSMLIIIQELMHRTFVETEGRAPRRHEIPKPCDHFDLIVGTGTGGLIALMLGRLRLDLETCKELYVRLTRVVFETDKTIAGIPYRSTLFKASKLEDAIRQCVREHTVFEKEGNDGGGDEPEPEPASPLNAAQHSSAYSSAYPRRHSSNASTVSFSARSPSAQVAARPVFNSRYGNPNARLYDARENRTKTAVTAVYKGSPRGAPPAMLRSYDSRHEPPPDYDCKIWQAGRATCAIGLAFKPIQVGQSWFHDDGVGTFNPAPEALDEAVVNEWPGREVGVFVSVGTGRRPRGSDANQQMWYEGFLGEFAEARRRLIAKIEGCEVIHEYMLRDHLPKRGVNAENYYRLNVEIGVGEFGMNEWHRLGDISTGTRRYMAREEEQKMIRGISTKLAKIERAKMRWERAARGIPELVKSTSSGNFESPLAVELPGDMPTSFAAARYSPASRSSFESGPDSLQIGPNQPASPRSSHDRMRPDTGSSRPPPRGDDPDQLMVSAPTPSQYRHASGADKIAIMGPDEHPRPPPPAQQGVPPATRIEPPPLPPKTPLPDSNQQQQHRQQQQQQRQRQQQPAGGRGSRVPTPPYPVDDEAPPPPVNMARKPDYRGR</sequence>
<feature type="region of interest" description="Disordered" evidence="3">
    <location>
        <begin position="538"/>
        <end position="698"/>
    </location>
</feature>
<accession>A0A2S4L5B6</accession>
<dbReference type="InterPro" id="IPR002641">
    <property type="entry name" value="PNPLA_dom"/>
</dbReference>
<feature type="compositionally biased region" description="Pro residues" evidence="3">
    <location>
        <begin position="630"/>
        <end position="639"/>
    </location>
</feature>
<feature type="region of interest" description="Disordered" evidence="3">
    <location>
        <begin position="203"/>
        <end position="237"/>
    </location>
</feature>
<dbReference type="CDD" id="cd07216">
    <property type="entry name" value="Pat17_PNPLA8_PNPLA9_like3"/>
    <property type="match status" value="1"/>
</dbReference>
<feature type="domain" description="PNPLA" evidence="4">
    <location>
        <begin position="85"/>
        <end position="358"/>
    </location>
</feature>
<dbReference type="STRING" id="94208.A0A2S4L5B6"/>
<feature type="compositionally biased region" description="Low complexity" evidence="3">
    <location>
        <begin position="645"/>
        <end position="662"/>
    </location>
</feature>
<keyword evidence="1" id="KW-0443">Lipid metabolism</keyword>
<reference evidence="5 6" key="1">
    <citation type="submission" date="2018-01" db="EMBL/GenBank/DDBJ databases">
        <title>Harnessing the power of phylogenomics to disentangle the directionality and signatures of interkingdom host jumping in the parasitic fungal genus Tolypocladium.</title>
        <authorList>
            <person name="Quandt C.A."/>
            <person name="Patterson W."/>
            <person name="Spatafora J.W."/>
        </authorList>
    </citation>
    <scope>NUCLEOTIDE SEQUENCE [LARGE SCALE GENOMIC DNA]</scope>
    <source>
        <strain evidence="5 6">NRBC 100945</strain>
    </source>
</reference>
<dbReference type="EMBL" id="PKSG01000223">
    <property type="protein sequence ID" value="POR37634.1"/>
    <property type="molecule type" value="Genomic_DNA"/>
</dbReference>
<dbReference type="InterPro" id="IPR016035">
    <property type="entry name" value="Acyl_Trfase/lysoPLipase"/>
</dbReference>
<dbReference type="GO" id="GO:0046486">
    <property type="term" value="P:glycerolipid metabolic process"/>
    <property type="evidence" value="ECO:0007669"/>
    <property type="project" value="UniProtKB-ARBA"/>
</dbReference>
<dbReference type="GO" id="GO:0016020">
    <property type="term" value="C:membrane"/>
    <property type="evidence" value="ECO:0007669"/>
    <property type="project" value="TreeGrafter"/>
</dbReference>
<dbReference type="Gene3D" id="3.40.1090.10">
    <property type="entry name" value="Cytosolic phospholipase A2 catalytic domain"/>
    <property type="match status" value="1"/>
</dbReference>